<dbReference type="EMBL" id="CP068176">
    <property type="protein sequence ID" value="QQT85823.1"/>
    <property type="molecule type" value="Genomic_DNA"/>
</dbReference>
<name>A0A7T9Z6E6_9GAMM</name>
<evidence type="ECO:0000313" key="5">
    <source>
        <dbReference type="EMBL" id="QQT85823.1"/>
    </source>
</evidence>
<dbReference type="InterPro" id="IPR054034">
    <property type="entry name" value="NMB1110-like_C"/>
</dbReference>
<dbReference type="Gene3D" id="3.55.50.10">
    <property type="entry name" value="Baseplate protein-like domains"/>
    <property type="match status" value="1"/>
</dbReference>
<dbReference type="Gene3D" id="2.30.300.10">
    <property type="entry name" value="Baseplate protein-like domain - beta roll fold"/>
    <property type="match status" value="1"/>
</dbReference>
<dbReference type="GeneID" id="66212402"/>
<dbReference type="InterPro" id="IPR023399">
    <property type="entry name" value="Baseplate-like_2-layer_sand"/>
</dbReference>
<evidence type="ECO:0000259" key="2">
    <source>
        <dbReference type="Pfam" id="PF21683"/>
    </source>
</evidence>
<dbReference type="AlphaFoldDB" id="A0A7T9Z6E6"/>
<gene>
    <name evidence="5" type="ORF">I6I53_13130</name>
</gene>
<evidence type="ECO:0000259" key="3">
    <source>
        <dbReference type="Pfam" id="PF22174"/>
    </source>
</evidence>
<feature type="domain" description="Baseplate hub protein gp44/GpP-like second" evidence="4">
    <location>
        <begin position="95"/>
        <end position="179"/>
    </location>
</feature>
<dbReference type="Gene3D" id="3.30.1920.10">
    <property type="entry name" value="Baseplate protein-like domains - 2 layer sandwich fold"/>
    <property type="match status" value="1"/>
</dbReference>
<dbReference type="InterPro" id="IPR053981">
    <property type="entry name" value="Gp44/GpP-like_2nd"/>
</dbReference>
<accession>A0A7T9Z6E6</accession>
<proteinExistence type="predicted"/>
<evidence type="ECO:0008006" key="7">
    <source>
        <dbReference type="Google" id="ProtNLM"/>
    </source>
</evidence>
<feature type="domain" description="Tail protein NMB1110-like C-terminal" evidence="3">
    <location>
        <begin position="270"/>
        <end position="336"/>
    </location>
</feature>
<dbReference type="Proteomes" id="UP000595320">
    <property type="component" value="Chromosome"/>
</dbReference>
<dbReference type="SUPFAM" id="SSF69279">
    <property type="entry name" value="Phage tail proteins"/>
    <property type="match status" value="2"/>
</dbReference>
<evidence type="ECO:0000259" key="4">
    <source>
        <dbReference type="Pfam" id="PF22255"/>
    </source>
</evidence>
<feature type="region of interest" description="Disordered" evidence="1">
    <location>
        <begin position="338"/>
        <end position="367"/>
    </location>
</feature>
<dbReference type="Pfam" id="PF22174">
    <property type="entry name" value="NMB1110-like_C"/>
    <property type="match status" value="1"/>
</dbReference>
<protein>
    <recommendedName>
        <fullName evidence="7">Phage tail protein</fullName>
    </recommendedName>
</protein>
<dbReference type="Pfam" id="PF21683">
    <property type="entry name" value="GpP-like_1st"/>
    <property type="match status" value="1"/>
</dbReference>
<feature type="domain" description="Baseplate hub protein gp44-like N-terminal" evidence="2">
    <location>
        <begin position="8"/>
        <end position="93"/>
    </location>
</feature>
<dbReference type="RefSeq" id="WP_004997501.1">
    <property type="nucleotide sequence ID" value="NZ_BKVT01000028.1"/>
</dbReference>
<dbReference type="InterPro" id="IPR049354">
    <property type="entry name" value="GpP-like_N"/>
</dbReference>
<reference evidence="5 6" key="1">
    <citation type="submission" date="2021-01" db="EMBL/GenBank/DDBJ databases">
        <title>FDA dAtabase for Regulatory Grade micrObial Sequences (FDA-ARGOS): Supporting development and validation of Infectious Disease Dx tests.</title>
        <authorList>
            <person name="Sproer C."/>
            <person name="Gronow S."/>
            <person name="Severitt S."/>
            <person name="Schroder I."/>
            <person name="Tallon L."/>
            <person name="Sadzewicz L."/>
            <person name="Zhao X."/>
            <person name="Boylan J."/>
            <person name="Ott S."/>
            <person name="Bowen H."/>
            <person name="Vavikolanu K."/>
            <person name="Mehta A."/>
            <person name="Aluvathingal J."/>
            <person name="Nadendla S."/>
            <person name="Lowell S."/>
            <person name="Myers T."/>
            <person name="Yan Y."/>
            <person name="Sichtig H."/>
        </authorList>
    </citation>
    <scope>NUCLEOTIDE SEQUENCE [LARGE SCALE GENOMIC DNA]</scope>
    <source>
        <strain evidence="5 6">FDAARGOS_1096</strain>
    </source>
</reference>
<dbReference type="Pfam" id="PF22255">
    <property type="entry name" value="Gp44-like_2nd"/>
    <property type="match status" value="1"/>
</dbReference>
<organism evidence="5 6">
    <name type="scientific">Acinetobacter ursingii</name>
    <dbReference type="NCBI Taxonomy" id="108980"/>
    <lineage>
        <taxon>Bacteria</taxon>
        <taxon>Pseudomonadati</taxon>
        <taxon>Pseudomonadota</taxon>
        <taxon>Gammaproteobacteria</taxon>
        <taxon>Moraxellales</taxon>
        <taxon>Moraxellaceae</taxon>
        <taxon>Acinetobacter</taxon>
    </lineage>
</organism>
<evidence type="ECO:0000313" key="6">
    <source>
        <dbReference type="Proteomes" id="UP000595320"/>
    </source>
</evidence>
<evidence type="ECO:0000256" key="1">
    <source>
        <dbReference type="SAM" id="MobiDB-lite"/>
    </source>
</evidence>
<sequence>MQDNQKTDIRLVIGATEINQFDDVSIDSVIDVPADGWSVTAFNPVYDRLPMDVSAGQKIQLYYGKELVLTGICDSVKEVVKRDGRLLQIAGRDLAGQLIDCSVPLFNGKQLNLQELINRYVLSGDFASLFSNVKIQNNAWLKNKVSIEPTESVWDALAKAAQVTGQHVWLESDGTIVIGDPFANPYQVQQPLMLMYDGNQNNILDAEYEEDVSSVFSTIKMLSQDAEARQILSEATSSTNYQYGRLKLVSLGDVETQSEAKAALDKIKKDNDLQAYSLTVTVQGWTIDNRVWTAGMYVTVKSDVLSRATAKWMVLGRTLRLSRGQGQTTILRLKRQGDWAQPLTSKQHQDKTQKKKAKQALKKEPKP</sequence>